<dbReference type="SUPFAM" id="SSF88946">
    <property type="entry name" value="Sigma2 domain of RNA polymerase sigma factors"/>
    <property type="match status" value="1"/>
</dbReference>
<dbReference type="InterPro" id="IPR013324">
    <property type="entry name" value="RNA_pol_sigma_r3/r4-like"/>
</dbReference>
<dbReference type="InterPro" id="IPR036388">
    <property type="entry name" value="WH-like_DNA-bd_sf"/>
</dbReference>
<evidence type="ECO:0000256" key="1">
    <source>
        <dbReference type="ARBA" id="ARBA00010641"/>
    </source>
</evidence>
<gene>
    <name evidence="8" type="ORF">SAMN02745702_01645</name>
</gene>
<evidence type="ECO:0000313" key="8">
    <source>
        <dbReference type="EMBL" id="SKA72315.1"/>
    </source>
</evidence>
<evidence type="ECO:0000256" key="5">
    <source>
        <dbReference type="ARBA" id="ARBA00023163"/>
    </source>
</evidence>
<dbReference type="InterPro" id="IPR007627">
    <property type="entry name" value="RNA_pol_sigma70_r2"/>
</dbReference>
<keyword evidence="5" id="KW-0804">Transcription</keyword>
<proteinExistence type="inferred from homology"/>
<dbReference type="InterPro" id="IPR014284">
    <property type="entry name" value="RNA_pol_sigma-70_dom"/>
</dbReference>
<dbReference type="Gene3D" id="1.10.1740.10">
    <property type="match status" value="1"/>
</dbReference>
<dbReference type="Gene3D" id="1.10.10.10">
    <property type="entry name" value="Winged helix-like DNA-binding domain superfamily/Winged helix DNA-binding domain"/>
    <property type="match status" value="1"/>
</dbReference>
<dbReference type="GO" id="GO:0016987">
    <property type="term" value="F:sigma factor activity"/>
    <property type="evidence" value="ECO:0007669"/>
    <property type="project" value="UniProtKB-KW"/>
</dbReference>
<dbReference type="GO" id="GO:0006352">
    <property type="term" value="P:DNA-templated transcription initiation"/>
    <property type="evidence" value="ECO:0007669"/>
    <property type="project" value="InterPro"/>
</dbReference>
<dbReference type="PANTHER" id="PTHR43133:SF8">
    <property type="entry name" value="RNA POLYMERASE SIGMA FACTOR HI_1459-RELATED"/>
    <property type="match status" value="1"/>
</dbReference>
<accession>A0A1T4W5J6</accession>
<evidence type="ECO:0000313" key="9">
    <source>
        <dbReference type="Proteomes" id="UP000189733"/>
    </source>
</evidence>
<keyword evidence="3" id="KW-0731">Sigma factor</keyword>
<reference evidence="8 9" key="1">
    <citation type="submission" date="2017-02" db="EMBL/GenBank/DDBJ databases">
        <authorList>
            <person name="Peterson S.W."/>
        </authorList>
    </citation>
    <scope>NUCLEOTIDE SEQUENCE [LARGE SCALE GENOMIC DNA]</scope>
    <source>
        <strain evidence="8 9">DSM 18034</strain>
    </source>
</reference>
<dbReference type="AlphaFoldDB" id="A0A1T4W5J6"/>
<dbReference type="Proteomes" id="UP000189733">
    <property type="component" value="Unassembled WGS sequence"/>
</dbReference>
<evidence type="ECO:0000259" key="7">
    <source>
        <dbReference type="Pfam" id="PF08281"/>
    </source>
</evidence>
<dbReference type="SUPFAM" id="SSF88659">
    <property type="entry name" value="Sigma3 and sigma4 domains of RNA polymerase sigma factors"/>
    <property type="match status" value="1"/>
</dbReference>
<dbReference type="InterPro" id="IPR013325">
    <property type="entry name" value="RNA_pol_sigma_r2"/>
</dbReference>
<dbReference type="PANTHER" id="PTHR43133">
    <property type="entry name" value="RNA POLYMERASE ECF-TYPE SIGMA FACTO"/>
    <property type="match status" value="1"/>
</dbReference>
<evidence type="ECO:0000256" key="4">
    <source>
        <dbReference type="ARBA" id="ARBA00023125"/>
    </source>
</evidence>
<dbReference type="InterPro" id="IPR013249">
    <property type="entry name" value="RNA_pol_sigma70_r4_t2"/>
</dbReference>
<dbReference type="InterPro" id="IPR039425">
    <property type="entry name" value="RNA_pol_sigma-70-like"/>
</dbReference>
<evidence type="ECO:0000259" key="6">
    <source>
        <dbReference type="Pfam" id="PF04542"/>
    </source>
</evidence>
<dbReference type="EMBL" id="FUYA01000004">
    <property type="protein sequence ID" value="SKA72315.1"/>
    <property type="molecule type" value="Genomic_DNA"/>
</dbReference>
<feature type="domain" description="RNA polymerase sigma factor 70 region 4 type 2" evidence="7">
    <location>
        <begin position="124"/>
        <end position="176"/>
    </location>
</feature>
<dbReference type="STRING" id="1121442.SAMN02745702_01645"/>
<dbReference type="CDD" id="cd06171">
    <property type="entry name" value="Sigma70_r4"/>
    <property type="match status" value="1"/>
</dbReference>
<feature type="domain" description="RNA polymerase sigma-70 region 2" evidence="6">
    <location>
        <begin position="33"/>
        <end position="97"/>
    </location>
</feature>
<keyword evidence="4" id="KW-0238">DNA-binding</keyword>
<dbReference type="OrthoDB" id="9780326at2"/>
<sequence length="182" mass="21034">MLGFLKRFSRMGDSELVERIAKGDSAAFDEVLRRYQPRVYSFACRYVKDRDEAADIAQETFLRLYRMASQYRPEAKLSTFLMQIAKNLCIDFLRKKKPVLLPELPESPAGDDTAVQAGHRQQLEQVRELVQRLPAKQRKALVLRHDQGLSYAEIAEALETTVSAVEALLVRSRRTLRERMDF</sequence>
<comment type="similarity">
    <text evidence="1">Belongs to the sigma-70 factor family. ECF subfamily.</text>
</comment>
<dbReference type="GO" id="GO:0003677">
    <property type="term" value="F:DNA binding"/>
    <property type="evidence" value="ECO:0007669"/>
    <property type="project" value="UniProtKB-KW"/>
</dbReference>
<keyword evidence="2" id="KW-0805">Transcription regulation</keyword>
<evidence type="ECO:0000256" key="2">
    <source>
        <dbReference type="ARBA" id="ARBA00023015"/>
    </source>
</evidence>
<organism evidence="8 9">
    <name type="scientific">Desulfobaculum bizertense DSM 18034</name>
    <dbReference type="NCBI Taxonomy" id="1121442"/>
    <lineage>
        <taxon>Bacteria</taxon>
        <taxon>Pseudomonadati</taxon>
        <taxon>Thermodesulfobacteriota</taxon>
        <taxon>Desulfovibrionia</taxon>
        <taxon>Desulfovibrionales</taxon>
        <taxon>Desulfovibrionaceae</taxon>
        <taxon>Desulfobaculum</taxon>
    </lineage>
</organism>
<name>A0A1T4W5J6_9BACT</name>
<evidence type="ECO:0000256" key="3">
    <source>
        <dbReference type="ARBA" id="ARBA00023082"/>
    </source>
</evidence>
<protein>
    <submittedName>
        <fullName evidence="8">RNA polymerase sigma-70 factor, ECF subfamily</fullName>
    </submittedName>
</protein>
<dbReference type="NCBIfam" id="TIGR02937">
    <property type="entry name" value="sigma70-ECF"/>
    <property type="match status" value="1"/>
</dbReference>
<dbReference type="RefSeq" id="WP_078684913.1">
    <property type="nucleotide sequence ID" value="NZ_FUYA01000004.1"/>
</dbReference>
<dbReference type="Pfam" id="PF04542">
    <property type="entry name" value="Sigma70_r2"/>
    <property type="match status" value="1"/>
</dbReference>
<dbReference type="Pfam" id="PF08281">
    <property type="entry name" value="Sigma70_r4_2"/>
    <property type="match status" value="1"/>
</dbReference>
<keyword evidence="9" id="KW-1185">Reference proteome</keyword>